<dbReference type="InterPro" id="IPR008915">
    <property type="entry name" value="Peptidase_M50"/>
</dbReference>
<feature type="transmembrane region" description="Helical" evidence="12">
    <location>
        <begin position="253"/>
        <end position="275"/>
    </location>
</feature>
<evidence type="ECO:0000256" key="5">
    <source>
        <dbReference type="ARBA" id="ARBA00022692"/>
    </source>
</evidence>
<evidence type="ECO:0000313" key="15">
    <source>
        <dbReference type="Proteomes" id="UP000540989"/>
    </source>
</evidence>
<dbReference type="RefSeq" id="WP_348641329.1">
    <property type="nucleotide sequence ID" value="NZ_JACHIP010000004.1"/>
</dbReference>
<dbReference type="AlphaFoldDB" id="A0A7W7ZEL0"/>
<dbReference type="CDD" id="cd06160">
    <property type="entry name" value="S2P-M50_like_2"/>
    <property type="match status" value="1"/>
</dbReference>
<evidence type="ECO:0000256" key="10">
    <source>
        <dbReference type="ARBA" id="ARBA00023049"/>
    </source>
</evidence>
<dbReference type="Pfam" id="PF02163">
    <property type="entry name" value="Peptidase_M50"/>
    <property type="match status" value="1"/>
</dbReference>
<keyword evidence="15" id="KW-1185">Reference proteome</keyword>
<evidence type="ECO:0000256" key="6">
    <source>
        <dbReference type="ARBA" id="ARBA00022723"/>
    </source>
</evidence>
<evidence type="ECO:0000313" key="14">
    <source>
        <dbReference type="EMBL" id="MBB5058495.1"/>
    </source>
</evidence>
<organism evidence="14 15">
    <name type="scientific">Granulicella aggregans</name>
    <dbReference type="NCBI Taxonomy" id="474949"/>
    <lineage>
        <taxon>Bacteria</taxon>
        <taxon>Pseudomonadati</taxon>
        <taxon>Acidobacteriota</taxon>
        <taxon>Terriglobia</taxon>
        <taxon>Terriglobales</taxon>
        <taxon>Acidobacteriaceae</taxon>
        <taxon>Granulicella</taxon>
    </lineage>
</organism>
<keyword evidence="10" id="KW-0482">Metalloprotease</keyword>
<comment type="subcellular location">
    <subcellularLocation>
        <location evidence="2">Membrane</location>
        <topology evidence="2">Multi-pass membrane protein</topology>
    </subcellularLocation>
</comment>
<reference evidence="14 15" key="1">
    <citation type="submission" date="2020-08" db="EMBL/GenBank/DDBJ databases">
        <title>Genomic Encyclopedia of Type Strains, Phase IV (KMG-V): Genome sequencing to study the core and pangenomes of soil and plant-associated prokaryotes.</title>
        <authorList>
            <person name="Whitman W."/>
        </authorList>
    </citation>
    <scope>NUCLEOTIDE SEQUENCE [LARGE SCALE GENOMIC DNA]</scope>
    <source>
        <strain evidence="14 15">M8UP14</strain>
    </source>
</reference>
<feature type="domain" description="Peptidase M50" evidence="13">
    <location>
        <begin position="160"/>
        <end position="233"/>
    </location>
</feature>
<keyword evidence="8" id="KW-0862">Zinc</keyword>
<dbReference type="GO" id="GO:0016020">
    <property type="term" value="C:membrane"/>
    <property type="evidence" value="ECO:0007669"/>
    <property type="project" value="UniProtKB-SubCell"/>
</dbReference>
<comment type="similarity">
    <text evidence="3">Belongs to the peptidase M50B family.</text>
</comment>
<name>A0A7W7ZEL0_9BACT</name>
<dbReference type="GO" id="GO:0006508">
    <property type="term" value="P:proteolysis"/>
    <property type="evidence" value="ECO:0007669"/>
    <property type="project" value="UniProtKB-KW"/>
</dbReference>
<accession>A0A7W7ZEL0</accession>
<evidence type="ECO:0000256" key="3">
    <source>
        <dbReference type="ARBA" id="ARBA00007931"/>
    </source>
</evidence>
<dbReference type="GO" id="GO:0046872">
    <property type="term" value="F:metal ion binding"/>
    <property type="evidence" value="ECO:0007669"/>
    <property type="project" value="UniProtKB-KW"/>
</dbReference>
<evidence type="ECO:0000256" key="8">
    <source>
        <dbReference type="ARBA" id="ARBA00022833"/>
    </source>
</evidence>
<proteinExistence type="inferred from homology"/>
<gene>
    <name evidence="14" type="ORF">HDF16_003209</name>
</gene>
<comment type="caution">
    <text evidence="14">The sequence shown here is derived from an EMBL/GenBank/DDBJ whole genome shotgun (WGS) entry which is preliminary data.</text>
</comment>
<dbReference type="Proteomes" id="UP000540989">
    <property type="component" value="Unassembled WGS sequence"/>
</dbReference>
<dbReference type="GO" id="GO:0008237">
    <property type="term" value="F:metallopeptidase activity"/>
    <property type="evidence" value="ECO:0007669"/>
    <property type="project" value="UniProtKB-KW"/>
</dbReference>
<keyword evidence="6" id="KW-0479">Metal-binding</keyword>
<evidence type="ECO:0000256" key="9">
    <source>
        <dbReference type="ARBA" id="ARBA00022989"/>
    </source>
</evidence>
<sequence length="355" mass="39005">MIEATASSVPPNPTVATPEPIHNCPQCSHWLPEGTLACPDCQTIVYSSHLRLLASIATQQEQQQKWAEARATWTSMLEWIPAGTKQVEGIEARIQAIDDRGKAAEESKAKWTRRLGPLAPIVFFLAKAKSLIFVIFKFKFLLSFFAFFGLYWAIFGWKFGLGFTLSIMIHEFGHYVAARRRGLKVDLPVFLPGLGAYVRWYSMGVDLDTLSAIALAGPFFGLLAAAVCAGVYFARGGAIGPQEAETTNSLWAALAYTGAWINLINLVPLLGLDGAQATHALNRTQRGLILVAAIVFYAILHEGVFLFIAGGMAWRTFTGFAPEKPSTPTMVRYMLLLFLLGALMFAVPETHGRQF</sequence>
<dbReference type="EMBL" id="JACHIP010000004">
    <property type="protein sequence ID" value="MBB5058495.1"/>
    <property type="molecule type" value="Genomic_DNA"/>
</dbReference>
<evidence type="ECO:0000256" key="1">
    <source>
        <dbReference type="ARBA" id="ARBA00001947"/>
    </source>
</evidence>
<feature type="transmembrane region" description="Helical" evidence="12">
    <location>
        <begin position="330"/>
        <end position="347"/>
    </location>
</feature>
<feature type="transmembrane region" description="Helical" evidence="12">
    <location>
        <begin position="287"/>
        <end position="310"/>
    </location>
</feature>
<feature type="transmembrane region" description="Helical" evidence="12">
    <location>
        <begin position="209"/>
        <end position="233"/>
    </location>
</feature>
<feature type="transmembrane region" description="Helical" evidence="12">
    <location>
        <begin position="131"/>
        <end position="153"/>
    </location>
</feature>
<evidence type="ECO:0000256" key="7">
    <source>
        <dbReference type="ARBA" id="ARBA00022801"/>
    </source>
</evidence>
<evidence type="ECO:0000256" key="4">
    <source>
        <dbReference type="ARBA" id="ARBA00022670"/>
    </source>
</evidence>
<evidence type="ECO:0000259" key="13">
    <source>
        <dbReference type="Pfam" id="PF02163"/>
    </source>
</evidence>
<dbReference type="PANTHER" id="PTHR39188">
    <property type="entry name" value="MEMBRANE-ASSOCIATED ZINC METALLOPROTEASE M50B"/>
    <property type="match status" value="1"/>
</dbReference>
<evidence type="ECO:0000256" key="12">
    <source>
        <dbReference type="SAM" id="Phobius"/>
    </source>
</evidence>
<keyword evidence="4 14" id="KW-0645">Protease</keyword>
<evidence type="ECO:0000256" key="11">
    <source>
        <dbReference type="ARBA" id="ARBA00023136"/>
    </source>
</evidence>
<keyword evidence="11 12" id="KW-0472">Membrane</keyword>
<comment type="cofactor">
    <cofactor evidence="1">
        <name>Zn(2+)</name>
        <dbReference type="ChEBI" id="CHEBI:29105"/>
    </cofactor>
</comment>
<evidence type="ECO:0000256" key="2">
    <source>
        <dbReference type="ARBA" id="ARBA00004141"/>
    </source>
</evidence>
<protein>
    <submittedName>
        <fullName evidence="14">Zn-dependent protease</fullName>
    </submittedName>
</protein>
<keyword evidence="9 12" id="KW-1133">Transmembrane helix</keyword>
<dbReference type="PANTHER" id="PTHR39188:SF3">
    <property type="entry name" value="STAGE IV SPORULATION PROTEIN FB"/>
    <property type="match status" value="1"/>
</dbReference>
<keyword evidence="5 12" id="KW-0812">Transmembrane</keyword>
<keyword evidence="7" id="KW-0378">Hydrolase</keyword>